<keyword evidence="1" id="KW-0812">Transmembrane</keyword>
<sequence>MDKKTIGIIAIYTVIMASLLFVTFGLNWNPSGYDYTIDGTTLTIEKGAEADTVNIENNQADAVLFYYELSKERQQWTVDVTVIGLLLPFILLLFVPERQPFKKALPHNWYRLIIISIALLYTAYSVTQHIEYIGQIQEYVDQLL</sequence>
<feature type="transmembrane region" description="Helical" evidence="1">
    <location>
        <begin position="108"/>
        <end position="126"/>
    </location>
</feature>
<proteinExistence type="predicted"/>
<dbReference type="AlphaFoldDB" id="A0A838CSX1"/>
<dbReference type="EMBL" id="JACEFG010000002">
    <property type="protein sequence ID" value="MBA2175232.1"/>
    <property type="molecule type" value="Genomic_DNA"/>
</dbReference>
<feature type="transmembrane region" description="Helical" evidence="1">
    <location>
        <begin position="7"/>
        <end position="26"/>
    </location>
</feature>
<evidence type="ECO:0000313" key="3">
    <source>
        <dbReference type="Proteomes" id="UP000571017"/>
    </source>
</evidence>
<keyword evidence="3" id="KW-1185">Reference proteome</keyword>
<accession>A0A838CSX1</accession>
<name>A0A838CSX1_9BACI</name>
<evidence type="ECO:0000313" key="2">
    <source>
        <dbReference type="EMBL" id="MBA2175232.1"/>
    </source>
</evidence>
<keyword evidence="1" id="KW-0472">Membrane</keyword>
<dbReference type="Proteomes" id="UP000571017">
    <property type="component" value="Unassembled WGS sequence"/>
</dbReference>
<organism evidence="2 3">
    <name type="scientific">Halobacillus locisalis</name>
    <dbReference type="NCBI Taxonomy" id="220753"/>
    <lineage>
        <taxon>Bacteria</taxon>
        <taxon>Bacillati</taxon>
        <taxon>Bacillota</taxon>
        <taxon>Bacilli</taxon>
        <taxon>Bacillales</taxon>
        <taxon>Bacillaceae</taxon>
        <taxon>Halobacillus</taxon>
    </lineage>
</organism>
<protein>
    <submittedName>
        <fullName evidence="2">Uncharacterized protein</fullName>
    </submittedName>
</protein>
<reference evidence="2 3" key="1">
    <citation type="journal article" date="2004" name="Extremophiles">
        <title>Halobacillus locisalis sp. nov., a halophilic bacterium isolated from a marine solar saltern of the Yellow Sea in Korea.</title>
        <authorList>
            <person name="Yoon J.H."/>
            <person name="Kang K.H."/>
            <person name="Oh T.K."/>
            <person name="Park Y.H."/>
        </authorList>
    </citation>
    <scope>NUCLEOTIDE SEQUENCE [LARGE SCALE GENOMIC DNA]</scope>
    <source>
        <strain evidence="2 3">KCTC 3788</strain>
    </source>
</reference>
<feature type="transmembrane region" description="Helical" evidence="1">
    <location>
        <begin position="76"/>
        <end position="96"/>
    </location>
</feature>
<evidence type="ECO:0000256" key="1">
    <source>
        <dbReference type="SAM" id="Phobius"/>
    </source>
</evidence>
<dbReference type="RefSeq" id="WP_181472260.1">
    <property type="nucleotide sequence ID" value="NZ_JACEFG010000002.1"/>
</dbReference>
<keyword evidence="1" id="KW-1133">Transmembrane helix</keyword>
<gene>
    <name evidence="2" type="ORF">H0266_10030</name>
</gene>
<comment type="caution">
    <text evidence="2">The sequence shown here is derived from an EMBL/GenBank/DDBJ whole genome shotgun (WGS) entry which is preliminary data.</text>
</comment>